<dbReference type="InterPro" id="IPR018097">
    <property type="entry name" value="EGF_Ca-bd_CS"/>
</dbReference>
<dbReference type="GeneID" id="100903456"/>
<evidence type="ECO:0000256" key="13">
    <source>
        <dbReference type="PROSITE-ProRule" id="PRU00076"/>
    </source>
</evidence>
<dbReference type="SUPFAM" id="SSF57196">
    <property type="entry name" value="EGF/Laminin"/>
    <property type="match status" value="4"/>
</dbReference>
<feature type="disulfide bond" evidence="14">
    <location>
        <begin position="103"/>
        <end position="121"/>
    </location>
</feature>
<feature type="repeat" description="LDL-receptor class B" evidence="15">
    <location>
        <begin position="1143"/>
        <end position="1188"/>
    </location>
</feature>
<evidence type="ECO:0000256" key="10">
    <source>
        <dbReference type="ARBA" id="ARBA00023157"/>
    </source>
</evidence>
<dbReference type="CDD" id="cd00054">
    <property type="entry name" value="EGF_CA"/>
    <property type="match status" value="1"/>
</dbReference>
<feature type="disulfide bond" evidence="14">
    <location>
        <begin position="267"/>
        <end position="279"/>
    </location>
</feature>
<evidence type="ECO:0000256" key="3">
    <source>
        <dbReference type="ARBA" id="ARBA00022536"/>
    </source>
</evidence>
<evidence type="ECO:0000256" key="12">
    <source>
        <dbReference type="ARBA" id="ARBA00023180"/>
    </source>
</evidence>
<evidence type="ECO:0000256" key="11">
    <source>
        <dbReference type="ARBA" id="ARBA00023170"/>
    </source>
</evidence>
<dbReference type="PROSITE" id="PS00010">
    <property type="entry name" value="ASX_HYDROXYL"/>
    <property type="match status" value="1"/>
</dbReference>
<dbReference type="Proteomes" id="UP000694867">
    <property type="component" value="Unplaced"/>
</dbReference>
<feature type="repeat" description="LDL-receptor class B" evidence="15">
    <location>
        <begin position="565"/>
        <end position="608"/>
    </location>
</feature>
<dbReference type="SMART" id="SM00135">
    <property type="entry name" value="LY"/>
    <property type="match status" value="20"/>
</dbReference>
<dbReference type="PROSITE" id="PS51120">
    <property type="entry name" value="LDLRB"/>
    <property type="match status" value="13"/>
</dbReference>
<feature type="repeat" description="LDL-receptor class B" evidence="15">
    <location>
        <begin position="609"/>
        <end position="651"/>
    </location>
</feature>
<keyword evidence="18" id="KW-1185">Reference proteome</keyword>
<dbReference type="Pfam" id="PF00057">
    <property type="entry name" value="Ldl_recept_a"/>
    <property type="match status" value="6"/>
</dbReference>
<feature type="disulfide bond" evidence="14">
    <location>
        <begin position="247"/>
        <end position="262"/>
    </location>
</feature>
<dbReference type="InterPro" id="IPR011042">
    <property type="entry name" value="6-blade_b-propeller_TolB-like"/>
</dbReference>
<name>A0AAJ7WHC0_9ACAR</name>
<dbReference type="SUPFAM" id="SSF57424">
    <property type="entry name" value="LDL receptor-like module"/>
    <property type="match status" value="6"/>
</dbReference>
<feature type="repeat" description="LDL-receptor class B" evidence="15">
    <location>
        <begin position="834"/>
        <end position="876"/>
    </location>
</feature>
<dbReference type="FunFam" id="2.120.10.30:FF:000008">
    <property type="entry name" value="Low-density lipoprotein receptor-related protein 4"/>
    <property type="match status" value="3"/>
</dbReference>
<dbReference type="InterPro" id="IPR023415">
    <property type="entry name" value="LDLR_class-A_CS"/>
</dbReference>
<dbReference type="Pfam" id="PF14670">
    <property type="entry name" value="FXa_inhibition"/>
    <property type="match status" value="2"/>
</dbReference>
<evidence type="ECO:0000256" key="8">
    <source>
        <dbReference type="ARBA" id="ARBA00022989"/>
    </source>
</evidence>
<dbReference type="PROSITE" id="PS50026">
    <property type="entry name" value="EGF_3"/>
    <property type="match status" value="1"/>
</dbReference>
<dbReference type="SMART" id="SM00179">
    <property type="entry name" value="EGF_CA"/>
    <property type="match status" value="3"/>
</dbReference>
<reference evidence="19" key="1">
    <citation type="submission" date="2025-08" db="UniProtKB">
        <authorList>
            <consortium name="RefSeq"/>
        </authorList>
    </citation>
    <scope>IDENTIFICATION</scope>
</reference>
<keyword evidence="6" id="KW-0732">Signal</keyword>
<evidence type="ECO:0000313" key="18">
    <source>
        <dbReference type="Proteomes" id="UP000694867"/>
    </source>
</evidence>
<keyword evidence="8 16" id="KW-1133">Transmembrane helix</keyword>
<dbReference type="GO" id="GO:0006897">
    <property type="term" value="P:endocytosis"/>
    <property type="evidence" value="ECO:0007669"/>
    <property type="project" value="UniProtKB-KW"/>
</dbReference>
<dbReference type="PROSITE" id="PS01186">
    <property type="entry name" value="EGF_2"/>
    <property type="match status" value="1"/>
</dbReference>
<evidence type="ECO:0000256" key="16">
    <source>
        <dbReference type="SAM" id="Phobius"/>
    </source>
</evidence>
<dbReference type="InterPro" id="IPR036055">
    <property type="entry name" value="LDL_receptor-like_sf"/>
</dbReference>
<dbReference type="FunFam" id="2.120.10.30:FF:000241">
    <property type="entry name" value="Low-density lipoprotein receptor-related protein 6"/>
    <property type="match status" value="1"/>
</dbReference>
<dbReference type="Pfam" id="PF00058">
    <property type="entry name" value="Ldl_recept_b"/>
    <property type="match status" value="11"/>
</dbReference>
<feature type="disulfide bond" evidence="13">
    <location>
        <begin position="390"/>
        <end position="400"/>
    </location>
</feature>
<gene>
    <name evidence="19" type="primary">LOC100903456</name>
</gene>
<dbReference type="InterPro" id="IPR000152">
    <property type="entry name" value="EGF-type_Asp/Asn_hydroxyl_site"/>
</dbReference>
<dbReference type="Gene3D" id="2.120.10.30">
    <property type="entry name" value="TolB, C-terminal domain"/>
    <property type="match status" value="4"/>
</dbReference>
<protein>
    <submittedName>
        <fullName evidence="19">Low-density lipoprotein receptor-related protein 4</fullName>
    </submittedName>
</protein>
<feature type="disulfide bond" evidence="14">
    <location>
        <begin position="306"/>
        <end position="318"/>
    </location>
</feature>
<dbReference type="PANTHER" id="PTHR46513">
    <property type="entry name" value="VITELLOGENIN RECEPTOR-LIKE PROTEIN-RELATED-RELATED"/>
    <property type="match status" value="1"/>
</dbReference>
<feature type="repeat" description="LDL-receptor class B" evidence="15">
    <location>
        <begin position="877"/>
        <end position="920"/>
    </location>
</feature>
<proteinExistence type="predicted"/>
<evidence type="ECO:0000256" key="4">
    <source>
        <dbReference type="ARBA" id="ARBA00022583"/>
    </source>
</evidence>
<feature type="disulfide bond" evidence="14">
    <location>
        <begin position="313"/>
        <end position="331"/>
    </location>
</feature>
<dbReference type="RefSeq" id="XP_028966990.1">
    <property type="nucleotide sequence ID" value="XM_029111157.1"/>
</dbReference>
<dbReference type="PANTHER" id="PTHR46513:SF41">
    <property type="entry name" value="LOW-DENSITY LIPOPROTEIN RECEPTOR-RELATED PROTEIN"/>
    <property type="match status" value="1"/>
</dbReference>
<evidence type="ECO:0000313" key="19">
    <source>
        <dbReference type="RefSeq" id="XP_028966990.1"/>
    </source>
</evidence>
<dbReference type="GO" id="GO:0005886">
    <property type="term" value="C:plasma membrane"/>
    <property type="evidence" value="ECO:0007669"/>
    <property type="project" value="UniProtKB-SubCell"/>
</dbReference>
<keyword evidence="5 16" id="KW-0812">Transmembrane</keyword>
<keyword evidence="10 13" id="KW-1015">Disulfide bond</keyword>
<dbReference type="PROSITE" id="PS01187">
    <property type="entry name" value="EGF_CA"/>
    <property type="match status" value="1"/>
</dbReference>
<keyword evidence="7" id="KW-0677">Repeat</keyword>
<feature type="repeat" description="LDL-receptor class B" evidence="15">
    <location>
        <begin position="1532"/>
        <end position="1573"/>
    </location>
</feature>
<dbReference type="SUPFAM" id="SSF63825">
    <property type="entry name" value="YWTD domain"/>
    <property type="match status" value="4"/>
</dbReference>
<dbReference type="FunFam" id="2.10.25.10:FF:000037">
    <property type="entry name" value="Signal peptide, CUB domain and EGF-like domain-containing 2"/>
    <property type="match status" value="1"/>
</dbReference>
<evidence type="ECO:0000256" key="9">
    <source>
        <dbReference type="ARBA" id="ARBA00023136"/>
    </source>
</evidence>
<dbReference type="InterPro" id="IPR049883">
    <property type="entry name" value="NOTCH1_EGF-like"/>
</dbReference>
<evidence type="ECO:0000256" key="2">
    <source>
        <dbReference type="ARBA" id="ARBA00022475"/>
    </source>
</evidence>
<sequence length="1940" mass="217527">MRWRRVLLLILPPSLNAPALYRLSRVALVEALDVGVSSNGSIRATRICECGPSQFACQEVVSEKGNCTCIPARWHCDGDDDCGNGRDEQGCMARNCSLSEFECANGRCIPPLWQCDGFDDCGDHSDEQCPHGTWHVALGCAVASDCRTLTGSTSCLEFPCKTGSCIKCDSKGPCGDGACRDLASLPRCASEDEFLCANGRCVLVAARCNGRDDCGDSSDEHRCNTDCQEGEFRCEKDGTCINLDWRCDGDSDCSDESDERQCERPECSMNQFQCNNGRCIQKEWKCDGDFDCQDMSDEQDCGYIGCTAGQFRCLDGTCISEKSVCDGEPHCPDRSDESANTTCRSTKPCREENVPCQHQCIATATGHRCACREGYQLAGDLRSCLDIDECRILGMCSHNCTNTVPGYQCTCSRGYKLRDDHRHCKAQGPEAFILFAHCTDIRRLKSDRTGYSIVLSKFQNVVALDFIYHLNLLIWSDIGQKTIQSYVLNQTLSANVEPRITTLISRAIPNAGGLAADWLSNRIYWTDSKTSRIESASALTGLDRKLLVHSDIQKPRGIALHPHFSMVFWTDWGDQPRIERIFMDGSERRTLFNSSLFWPNGITVDYPTNSIYWSDGKLNTLECATIDGLERRKVVEKGLPHPFSITVFEDNLLWTDWMSKSVHRCNKFGQESGKQTEVLVANLSYPMDIRMVHPLRQPPGENPCTNSSCSHMCFSNLKAFTCACPDGLTLLADNKTCSQWPEDAIIFSIRGDIRRMCIHCSNSIDVPVPIDYRMEGFMKNASSAMALEFDHESGSIFWTDRTNQAIWTSSWDGTNQKMVAQANAADLAFDWINRKLYWTDAMNARIEVCHIDGSLRSLLHWNSLYKPRGIVVDPLRGFLYWTDWGDVPKIERSTMAGSARTVLVPNGLKWPNALAIDHGSETLYWTDANMKLIEMLHLESMTRRVLLQKEMPNPFDLYFHEGRIYWTDYEKHTIQSANAQTGSDRRLLGEKLEGINNIIIYHKQRPEVPNPCALNECGCSHLCLLSAGKPDGCECACPTGSTLLNDTKTCSDAFRKMLVFSQRTEMRLMSVEMPYWADVVVPIPHRLENIIALHMDTVSERIFFSDGNLRRIQSCALDGGDVKDVVTIGIETLGGLVVDSRARKIYWTDAGPHQPRIEVAELDGAHRRVILWQQEMDSPRSITIYPEKGWIFWTDWGNQPRVDRADADGRNRKTLIIGKLGWPHCLAVDLQAGRLVWADAKSHTIESVDLDGRDRRVLLKELPSPYGVTVWNARLFWTDWQTRAIHEASKPTEKLKGNLASIMDIHYFDLEDKGTNLCSKNNGGCSHLCLSSPRGISCQCPTGIEIQEDGKTCDALPSALLVFANRDYLHSISMDTPDRTDVLLPITDIKDAVALDFDYENKKLYFTDVKLDVIRRTNLNGSRLETVIDADLASADGLAFDWIAKNIYWSDSGRETIEVCRYDGSSRKLLTNLDLDEPRALALFPDRGYVFWSDWGRLPKIERAYLDGSSRRVIVATDLGWPNGLTVDYEAKRIYWVDAQMDCIEMSDLNGKHRTKLVIDVGHPFGLTLHGNYIYWTDWQTKSVERAEKLSGKKRQIIRDEIENPMDIKMVAATRQTGTNTCGVANGGCSHLCLYRPQGHVCACPSRQDPANPCSTFPMPTTLEPLPTRPTSTSSTQSPIPTKVTPVNKPCAGLDCLSAGVVRLIFGDNTSVSPIYIIAAAVLSLLFVIFCIVLNLRCRTNNQEADYADDNDDSLKDINEDLDIDIVHSYNQQAPALLPHFNGHVNHTWMINDKSPDDQSPVIYSGSKLFPPDDQLGVYEEEGFDVDDDFSNLPPVPSPPLSVISRQSRHSVHYGLQLDFEVATLKAIEECFPLTTVKACIFHFAQSLWRKVQDLGLKQYYKAPNVEKLIRSVLSQIDNAWLDIGAKAPFSDHPAHAALE</sequence>
<dbReference type="Pfam" id="PF07645">
    <property type="entry name" value="EGF_CA"/>
    <property type="match status" value="1"/>
</dbReference>
<feature type="repeat" description="LDL-receptor class B" evidence="15">
    <location>
        <begin position="1189"/>
        <end position="1232"/>
    </location>
</feature>
<dbReference type="KEGG" id="goe:100903456"/>
<keyword evidence="9 16" id="KW-0472">Membrane</keyword>
<dbReference type="Gene3D" id="2.10.25.10">
    <property type="entry name" value="Laminin"/>
    <property type="match status" value="2"/>
</dbReference>
<dbReference type="PROSITE" id="PS50068">
    <property type="entry name" value="LDLRA_2"/>
    <property type="match status" value="6"/>
</dbReference>
<keyword evidence="4" id="KW-0254">Endocytosis</keyword>
<evidence type="ECO:0000256" key="6">
    <source>
        <dbReference type="ARBA" id="ARBA00022729"/>
    </source>
</evidence>
<keyword evidence="11 19" id="KW-0675">Receptor</keyword>
<feature type="transmembrane region" description="Helical" evidence="16">
    <location>
        <begin position="1715"/>
        <end position="1736"/>
    </location>
</feature>
<accession>A0AAJ7WHC0</accession>
<feature type="disulfide bond" evidence="14">
    <location>
        <begin position="208"/>
        <end position="223"/>
    </location>
</feature>
<keyword evidence="2" id="KW-1003">Cell membrane</keyword>
<feature type="repeat" description="LDL-receptor class B" evidence="15">
    <location>
        <begin position="921"/>
        <end position="963"/>
    </location>
</feature>
<feature type="disulfide bond" evidence="14">
    <location>
        <begin position="196"/>
        <end position="214"/>
    </location>
</feature>
<feature type="repeat" description="LDL-receptor class B" evidence="15">
    <location>
        <begin position="1233"/>
        <end position="1274"/>
    </location>
</feature>
<comment type="subcellular location">
    <subcellularLocation>
        <location evidence="1">Cell membrane</location>
        <topology evidence="1">Single-pass type I membrane protein</topology>
    </subcellularLocation>
</comment>
<feature type="repeat" description="LDL-receptor class B" evidence="15">
    <location>
        <begin position="521"/>
        <end position="564"/>
    </location>
</feature>
<dbReference type="InterPro" id="IPR050778">
    <property type="entry name" value="Cueball_EGF_LRP_Nidogen"/>
</dbReference>
<evidence type="ECO:0000256" key="7">
    <source>
        <dbReference type="ARBA" id="ARBA00022737"/>
    </source>
</evidence>
<organism evidence="18 19">
    <name type="scientific">Galendromus occidentalis</name>
    <name type="common">western predatory mite</name>
    <dbReference type="NCBI Taxonomy" id="34638"/>
    <lineage>
        <taxon>Eukaryota</taxon>
        <taxon>Metazoa</taxon>
        <taxon>Ecdysozoa</taxon>
        <taxon>Arthropoda</taxon>
        <taxon>Chelicerata</taxon>
        <taxon>Arachnida</taxon>
        <taxon>Acari</taxon>
        <taxon>Parasitiformes</taxon>
        <taxon>Mesostigmata</taxon>
        <taxon>Gamasina</taxon>
        <taxon>Phytoseioidea</taxon>
        <taxon>Phytoseiidae</taxon>
        <taxon>Typhlodrominae</taxon>
        <taxon>Galendromus</taxon>
    </lineage>
</organism>
<evidence type="ECO:0000256" key="15">
    <source>
        <dbReference type="PROSITE-ProRule" id="PRU00461"/>
    </source>
</evidence>
<feature type="disulfide bond" evidence="14">
    <location>
        <begin position="76"/>
        <end position="91"/>
    </location>
</feature>
<evidence type="ECO:0000256" key="14">
    <source>
        <dbReference type="PROSITE-ProRule" id="PRU00124"/>
    </source>
</evidence>
<evidence type="ECO:0000259" key="17">
    <source>
        <dbReference type="PROSITE" id="PS50026"/>
    </source>
</evidence>
<dbReference type="SMART" id="SM00192">
    <property type="entry name" value="LDLa"/>
    <property type="match status" value="6"/>
</dbReference>
<feature type="disulfide bond" evidence="14">
    <location>
        <begin position="274"/>
        <end position="292"/>
    </location>
</feature>
<feature type="repeat" description="LDL-receptor class B" evidence="15">
    <location>
        <begin position="1402"/>
        <end position="1444"/>
    </location>
</feature>
<dbReference type="InterPro" id="IPR001881">
    <property type="entry name" value="EGF-like_Ca-bd_dom"/>
</dbReference>
<feature type="disulfide bond" evidence="14">
    <location>
        <begin position="286"/>
        <end position="301"/>
    </location>
</feature>
<dbReference type="InterPro" id="IPR000033">
    <property type="entry name" value="LDLR_classB_rpt"/>
</dbReference>
<feature type="domain" description="EGF-like" evidence="17">
    <location>
        <begin position="386"/>
        <end position="425"/>
    </location>
</feature>
<dbReference type="PRINTS" id="PR00261">
    <property type="entry name" value="LDLRECEPTOR"/>
</dbReference>
<dbReference type="InterPro" id="IPR002172">
    <property type="entry name" value="LDrepeatLR_classA_rpt"/>
</dbReference>
<evidence type="ECO:0000256" key="5">
    <source>
        <dbReference type="ARBA" id="ARBA00022692"/>
    </source>
</evidence>
<comment type="caution">
    <text evidence="13">Lacks conserved residue(s) required for the propagation of feature annotation.</text>
</comment>
<evidence type="ECO:0000256" key="1">
    <source>
        <dbReference type="ARBA" id="ARBA00004251"/>
    </source>
</evidence>
<dbReference type="PROSITE" id="PS01209">
    <property type="entry name" value="LDLRA_1"/>
    <property type="match status" value="2"/>
</dbReference>
<feature type="disulfide bond" evidence="14">
    <location>
        <begin position="96"/>
        <end position="108"/>
    </location>
</feature>
<dbReference type="FunFam" id="4.10.400.10:FF:000011">
    <property type="entry name" value="Low-density lipoprotein receptor-related protein 1"/>
    <property type="match status" value="1"/>
</dbReference>
<dbReference type="GO" id="GO:0005509">
    <property type="term" value="F:calcium ion binding"/>
    <property type="evidence" value="ECO:0007669"/>
    <property type="project" value="InterPro"/>
</dbReference>
<keyword evidence="19" id="KW-0449">Lipoprotein</keyword>
<dbReference type="SMART" id="SM00181">
    <property type="entry name" value="EGF"/>
    <property type="match status" value="7"/>
</dbReference>
<dbReference type="CDD" id="cd00112">
    <property type="entry name" value="LDLa"/>
    <property type="match status" value="6"/>
</dbReference>
<keyword evidence="12" id="KW-0325">Glycoprotein</keyword>
<feature type="repeat" description="LDL-receptor class B" evidence="15">
    <location>
        <begin position="1488"/>
        <end position="1531"/>
    </location>
</feature>
<dbReference type="Gene3D" id="4.10.400.10">
    <property type="entry name" value="Low-density Lipoprotein Receptor"/>
    <property type="match status" value="6"/>
</dbReference>
<dbReference type="InterPro" id="IPR000742">
    <property type="entry name" value="EGF"/>
</dbReference>
<feature type="repeat" description="LDL-receptor class B" evidence="15">
    <location>
        <begin position="1445"/>
        <end position="1487"/>
    </location>
</feature>
<keyword evidence="3 13" id="KW-0245">EGF-like domain</keyword>